<dbReference type="GO" id="GO:0000166">
    <property type="term" value="F:nucleotide binding"/>
    <property type="evidence" value="ECO:0007669"/>
    <property type="project" value="InterPro"/>
</dbReference>
<dbReference type="Pfam" id="PF01408">
    <property type="entry name" value="GFO_IDH_MocA"/>
    <property type="match status" value="1"/>
</dbReference>
<dbReference type="PANTHER" id="PTHR43249:SF1">
    <property type="entry name" value="D-GLUCOSIDE 3-DEHYDROGENASE"/>
    <property type="match status" value="1"/>
</dbReference>
<dbReference type="InterPro" id="IPR055170">
    <property type="entry name" value="GFO_IDH_MocA-like_dom"/>
</dbReference>
<organism evidence="3 4">
    <name type="scientific">Peribacillus cavernae</name>
    <dbReference type="NCBI Taxonomy" id="1674310"/>
    <lineage>
        <taxon>Bacteria</taxon>
        <taxon>Bacillati</taxon>
        <taxon>Bacillota</taxon>
        <taxon>Bacilli</taxon>
        <taxon>Bacillales</taxon>
        <taxon>Bacillaceae</taxon>
        <taxon>Peribacillus</taxon>
    </lineage>
</organism>
<comment type="caution">
    <text evidence="3">The sequence shown here is derived from an EMBL/GenBank/DDBJ whole genome shotgun (WGS) entry which is preliminary data.</text>
</comment>
<feature type="domain" description="Gfo/Idh/MocA-like oxidoreductase N-terminal" evidence="1">
    <location>
        <begin position="2"/>
        <end position="119"/>
    </location>
</feature>
<dbReference type="InterPro" id="IPR000683">
    <property type="entry name" value="Gfo/Idh/MocA-like_OxRdtase_N"/>
</dbReference>
<dbReference type="SUPFAM" id="SSF51735">
    <property type="entry name" value="NAD(P)-binding Rossmann-fold domains"/>
    <property type="match status" value="1"/>
</dbReference>
<protein>
    <submittedName>
        <fullName evidence="3">Gfo/Idh/MocA family oxidoreductase</fullName>
    </submittedName>
</protein>
<dbReference type="AlphaFoldDB" id="A0A433HTH0"/>
<dbReference type="InterPro" id="IPR052515">
    <property type="entry name" value="Gfo/Idh/MocA_Oxidoreductase"/>
</dbReference>
<sequence>MIRFAIVGCGHIAKKHAEAIMNSEGASLIAVGDTIEEKMKPFIEEFNIKGYTSLDELLADPEVDVINICTPSGYHANIAVQAAEAKKHIVVEKPIALTIEDTDRIINACNENDVKLAVVHPNRFRPALIKLKNLMTEGRFGKLSHANATVRWNRNQAYYEQAPWRGTKSLDGGVLMNQAIHNLDLLVWLMGDVEEVFSMDATRLRDIEAEDVSAGVVRFKNGALGVVEAAVTIYPKNFEESISIFGEQGTIKIGGQNANFIEHLVMEGFTEEDVEALKAEIKDDPFGKPGHQAIMEDMVLAIKEEREPVVTGEDGKRALQLVISLYESAASRQPIIIG</sequence>
<dbReference type="Gene3D" id="3.40.50.720">
    <property type="entry name" value="NAD(P)-binding Rossmann-like Domain"/>
    <property type="match status" value="1"/>
</dbReference>
<evidence type="ECO:0000313" key="3">
    <source>
        <dbReference type="EMBL" id="RUQ31618.1"/>
    </source>
</evidence>
<dbReference type="InterPro" id="IPR036291">
    <property type="entry name" value="NAD(P)-bd_dom_sf"/>
</dbReference>
<dbReference type="EMBL" id="RYZZ01000005">
    <property type="protein sequence ID" value="RUQ31618.1"/>
    <property type="molecule type" value="Genomic_DNA"/>
</dbReference>
<dbReference type="Pfam" id="PF22725">
    <property type="entry name" value="GFO_IDH_MocA_C3"/>
    <property type="match status" value="1"/>
</dbReference>
<reference evidence="3 4" key="1">
    <citation type="submission" date="2018-12" db="EMBL/GenBank/DDBJ databases">
        <title>Bacillus chawlae sp. nov., Bacillus glennii sp. nov., and Bacillus saganii sp. nov. Isolated from the Vehicle Assembly Building at Kennedy Space Center where the Viking Spacecraft were Assembled.</title>
        <authorList>
            <person name="Seuylemezian A."/>
            <person name="Vaishampayan P."/>
        </authorList>
    </citation>
    <scope>NUCLEOTIDE SEQUENCE [LARGE SCALE GENOMIC DNA]</scope>
    <source>
        <strain evidence="3 4">L5</strain>
    </source>
</reference>
<evidence type="ECO:0000313" key="4">
    <source>
        <dbReference type="Proteomes" id="UP000267430"/>
    </source>
</evidence>
<evidence type="ECO:0000259" key="2">
    <source>
        <dbReference type="Pfam" id="PF22725"/>
    </source>
</evidence>
<feature type="domain" description="GFO/IDH/MocA-like oxidoreductase" evidence="2">
    <location>
        <begin position="130"/>
        <end position="251"/>
    </location>
</feature>
<proteinExistence type="predicted"/>
<dbReference type="SUPFAM" id="SSF55347">
    <property type="entry name" value="Glyceraldehyde-3-phosphate dehydrogenase-like, C-terminal domain"/>
    <property type="match status" value="1"/>
</dbReference>
<name>A0A433HTH0_9BACI</name>
<dbReference type="OrthoDB" id="9815825at2"/>
<dbReference type="Proteomes" id="UP000267430">
    <property type="component" value="Unassembled WGS sequence"/>
</dbReference>
<accession>A0A433HTH0</accession>
<gene>
    <name evidence="3" type="ORF">ELQ35_03575</name>
</gene>
<dbReference type="RefSeq" id="WP_126863641.1">
    <property type="nucleotide sequence ID" value="NZ_JAUSTX010000004.1"/>
</dbReference>
<evidence type="ECO:0000259" key="1">
    <source>
        <dbReference type="Pfam" id="PF01408"/>
    </source>
</evidence>
<dbReference type="PANTHER" id="PTHR43249">
    <property type="entry name" value="UDP-N-ACETYL-2-AMINO-2-DEOXY-D-GLUCURONATE OXIDASE"/>
    <property type="match status" value="1"/>
</dbReference>
<dbReference type="Gene3D" id="3.30.360.10">
    <property type="entry name" value="Dihydrodipicolinate Reductase, domain 2"/>
    <property type="match status" value="1"/>
</dbReference>
<keyword evidence="4" id="KW-1185">Reference proteome</keyword>